<dbReference type="SUPFAM" id="SSF55874">
    <property type="entry name" value="ATPase domain of HSP90 chaperone/DNA topoisomerase II/histidine kinase"/>
    <property type="match status" value="1"/>
</dbReference>
<dbReference type="GO" id="GO:0000155">
    <property type="term" value="F:phosphorelay sensor kinase activity"/>
    <property type="evidence" value="ECO:0007669"/>
    <property type="project" value="InterPro"/>
</dbReference>
<evidence type="ECO:0000256" key="7">
    <source>
        <dbReference type="ARBA" id="ARBA00022840"/>
    </source>
</evidence>
<dbReference type="PANTHER" id="PTHR24421">
    <property type="entry name" value="NITRATE/NITRITE SENSOR PROTEIN NARX-RELATED"/>
    <property type="match status" value="1"/>
</dbReference>
<evidence type="ECO:0000256" key="4">
    <source>
        <dbReference type="ARBA" id="ARBA00022679"/>
    </source>
</evidence>
<evidence type="ECO:0000259" key="10">
    <source>
        <dbReference type="Pfam" id="PF07730"/>
    </source>
</evidence>
<reference evidence="11" key="1">
    <citation type="submission" date="2022-04" db="EMBL/GenBank/DDBJ databases">
        <title>Paenibacillus mangrovi sp. nov., a novel endophytic bacterium isolated from bark of Kandelia candel.</title>
        <authorList>
            <person name="Tuo L."/>
        </authorList>
    </citation>
    <scope>NUCLEOTIDE SEQUENCE</scope>
    <source>
        <strain evidence="11">KQZ6P-2</strain>
    </source>
</reference>
<evidence type="ECO:0000256" key="6">
    <source>
        <dbReference type="ARBA" id="ARBA00022777"/>
    </source>
</evidence>
<protein>
    <recommendedName>
        <fullName evidence="2">histidine kinase</fullName>
        <ecNumber evidence="2">2.7.13.3</ecNumber>
    </recommendedName>
</protein>
<evidence type="ECO:0000256" key="3">
    <source>
        <dbReference type="ARBA" id="ARBA00022553"/>
    </source>
</evidence>
<keyword evidence="4" id="KW-0808">Transferase</keyword>
<dbReference type="GO" id="GO:0046983">
    <property type="term" value="F:protein dimerization activity"/>
    <property type="evidence" value="ECO:0007669"/>
    <property type="project" value="InterPro"/>
</dbReference>
<evidence type="ECO:0000313" key="12">
    <source>
        <dbReference type="Proteomes" id="UP001139347"/>
    </source>
</evidence>
<dbReference type="PANTHER" id="PTHR24421:SF10">
    <property type="entry name" value="NITRATE_NITRITE SENSOR PROTEIN NARQ"/>
    <property type="match status" value="1"/>
</dbReference>
<dbReference type="RefSeq" id="WP_244725274.1">
    <property type="nucleotide sequence ID" value="NZ_JALIRP010000004.1"/>
</dbReference>
<feature type="domain" description="Signal transduction histidine kinase subgroup 3 dimerisation and phosphoacceptor" evidence="10">
    <location>
        <begin position="81"/>
        <end position="143"/>
    </location>
</feature>
<dbReference type="Gene3D" id="3.30.565.10">
    <property type="entry name" value="Histidine kinase-like ATPase, C-terminal domain"/>
    <property type="match status" value="1"/>
</dbReference>
<keyword evidence="7" id="KW-0067">ATP-binding</keyword>
<sequence>MTYKQIKWMILFIPTLTVGIWEYVRHQFLLPYISMDMGNFLTPLIVYIVSVTLLNKLFVMLEKNQQELAKERSAKAALEAREQLAKELHDGIAQSLFLLSVKVDRLEWSEDKESQLQEIYNIRKKVHEVNRYVRQAISNLKEDVADVERANVSESLDVTLEKMTKEVHVDIGVNWEISDKNFTPKEKVELLACIREAVLNIEKHAEASKGWIQGAGDEKNWKVLIKDNGKGFDADPFQLRNHYGLVILKERAAEMNWDFQLSREDHHTIVQLSKEGDHRAENPGFSC</sequence>
<keyword evidence="3" id="KW-0597">Phosphoprotein</keyword>
<dbReference type="GO" id="GO:0005524">
    <property type="term" value="F:ATP binding"/>
    <property type="evidence" value="ECO:0007669"/>
    <property type="project" value="UniProtKB-KW"/>
</dbReference>
<evidence type="ECO:0000256" key="8">
    <source>
        <dbReference type="ARBA" id="ARBA00023012"/>
    </source>
</evidence>
<dbReference type="EMBL" id="JALIRP010000004">
    <property type="protein sequence ID" value="MCJ8012478.1"/>
    <property type="molecule type" value="Genomic_DNA"/>
</dbReference>
<keyword evidence="8" id="KW-0902">Two-component regulatory system</keyword>
<evidence type="ECO:0000313" key="11">
    <source>
        <dbReference type="EMBL" id="MCJ8012478.1"/>
    </source>
</evidence>
<comment type="catalytic activity">
    <reaction evidence="1">
        <text>ATP + protein L-histidine = ADP + protein N-phospho-L-histidine.</text>
        <dbReference type="EC" id="2.7.13.3"/>
    </reaction>
</comment>
<evidence type="ECO:0000256" key="9">
    <source>
        <dbReference type="SAM" id="Phobius"/>
    </source>
</evidence>
<dbReference type="Proteomes" id="UP001139347">
    <property type="component" value="Unassembled WGS sequence"/>
</dbReference>
<accession>A0A9X1WRW0</accession>
<feature type="transmembrane region" description="Helical" evidence="9">
    <location>
        <begin position="7"/>
        <end position="24"/>
    </location>
</feature>
<dbReference type="InterPro" id="IPR050482">
    <property type="entry name" value="Sensor_HK_TwoCompSys"/>
</dbReference>
<dbReference type="CDD" id="cd16917">
    <property type="entry name" value="HATPase_UhpB-NarQ-NarX-like"/>
    <property type="match status" value="1"/>
</dbReference>
<keyword evidence="6 11" id="KW-0418">Kinase</keyword>
<keyword evidence="9" id="KW-0472">Membrane</keyword>
<feature type="transmembrane region" description="Helical" evidence="9">
    <location>
        <begin position="44"/>
        <end position="61"/>
    </location>
</feature>
<keyword evidence="5" id="KW-0547">Nucleotide-binding</keyword>
<dbReference type="Gene3D" id="1.20.5.1930">
    <property type="match status" value="1"/>
</dbReference>
<keyword evidence="9" id="KW-1133">Transmembrane helix</keyword>
<proteinExistence type="predicted"/>
<keyword evidence="9" id="KW-0812">Transmembrane</keyword>
<comment type="caution">
    <text evidence="11">The sequence shown here is derived from an EMBL/GenBank/DDBJ whole genome shotgun (WGS) entry which is preliminary data.</text>
</comment>
<gene>
    <name evidence="11" type="ORF">MUG84_12110</name>
</gene>
<dbReference type="InterPro" id="IPR011712">
    <property type="entry name" value="Sig_transdc_His_kin_sub3_dim/P"/>
</dbReference>
<dbReference type="EC" id="2.7.13.3" evidence="2"/>
<dbReference type="InterPro" id="IPR036890">
    <property type="entry name" value="HATPase_C_sf"/>
</dbReference>
<organism evidence="11 12">
    <name type="scientific">Paenibacillus mangrovi</name>
    <dbReference type="NCBI Taxonomy" id="2931978"/>
    <lineage>
        <taxon>Bacteria</taxon>
        <taxon>Bacillati</taxon>
        <taxon>Bacillota</taxon>
        <taxon>Bacilli</taxon>
        <taxon>Bacillales</taxon>
        <taxon>Paenibacillaceae</taxon>
        <taxon>Paenibacillus</taxon>
    </lineage>
</organism>
<dbReference type="AlphaFoldDB" id="A0A9X1WRW0"/>
<evidence type="ECO:0000256" key="2">
    <source>
        <dbReference type="ARBA" id="ARBA00012438"/>
    </source>
</evidence>
<dbReference type="Pfam" id="PF07730">
    <property type="entry name" value="HisKA_3"/>
    <property type="match status" value="1"/>
</dbReference>
<dbReference type="GO" id="GO:0016020">
    <property type="term" value="C:membrane"/>
    <property type="evidence" value="ECO:0007669"/>
    <property type="project" value="InterPro"/>
</dbReference>
<evidence type="ECO:0000256" key="1">
    <source>
        <dbReference type="ARBA" id="ARBA00000085"/>
    </source>
</evidence>
<name>A0A9X1WRW0_9BACL</name>
<evidence type="ECO:0000256" key="5">
    <source>
        <dbReference type="ARBA" id="ARBA00022741"/>
    </source>
</evidence>
<keyword evidence="12" id="KW-1185">Reference proteome</keyword>